<dbReference type="EMBL" id="JACXIY010000022">
    <property type="protein sequence ID" value="MBD2870631.1"/>
    <property type="molecule type" value="Genomic_DNA"/>
</dbReference>
<name>A0A927H6J6_9BACL</name>
<evidence type="ECO:0000259" key="1">
    <source>
        <dbReference type="Pfam" id="PF01636"/>
    </source>
</evidence>
<dbReference type="InterPro" id="IPR011009">
    <property type="entry name" value="Kinase-like_dom_sf"/>
</dbReference>
<feature type="domain" description="Aminoglycoside phosphotransferase" evidence="1">
    <location>
        <begin position="40"/>
        <end position="229"/>
    </location>
</feature>
<protein>
    <submittedName>
        <fullName evidence="2">Phosphotransferase</fullName>
    </submittedName>
</protein>
<sequence>MQRSDVNRILRQIQASAIIESADFTIRNRKGTTDGLVYTLACGEETKYVLKLDDPTQIRLAEMFLTAYRESELLPRLLYADPSKTFILYTYIEGTTYDNRGSKLDWMTDLVERLLNRYKPAEPSAGWGRIEYPCASWREFNERSLAYAAEDTAGLLSEEDQRLARALFKRLKDEGPEAKYLLHGDTGVHNFVYSGNKLAGVIDPSPMAGPVLYDFTYAFCSSPDDLTIETLRASHALLQHGRAEEERLIDEVVFQLYCRIGICRRHHPQDLDAYKEAWSYWKALVR</sequence>
<proteinExistence type="predicted"/>
<dbReference type="Gene3D" id="3.90.1200.10">
    <property type="match status" value="1"/>
</dbReference>
<dbReference type="RefSeq" id="WP_190863717.1">
    <property type="nucleotide sequence ID" value="NZ_JACXIY010000022.1"/>
</dbReference>
<reference evidence="2" key="1">
    <citation type="submission" date="2020-09" db="EMBL/GenBank/DDBJ databases">
        <title>A novel bacterium of genus Paenibacillus, isolated from South China Sea.</title>
        <authorList>
            <person name="Huang H."/>
            <person name="Mo K."/>
            <person name="Hu Y."/>
        </authorList>
    </citation>
    <scope>NUCLEOTIDE SEQUENCE</scope>
    <source>
        <strain evidence="2">IB182493</strain>
    </source>
</reference>
<dbReference type="AlphaFoldDB" id="A0A927H6J6"/>
<keyword evidence="3" id="KW-1185">Reference proteome</keyword>
<organism evidence="2 3">
    <name type="scientific">Paenibacillus arenilitoris</name>
    <dbReference type="NCBI Taxonomy" id="2772299"/>
    <lineage>
        <taxon>Bacteria</taxon>
        <taxon>Bacillati</taxon>
        <taxon>Bacillota</taxon>
        <taxon>Bacilli</taxon>
        <taxon>Bacillales</taxon>
        <taxon>Paenibacillaceae</taxon>
        <taxon>Paenibacillus</taxon>
    </lineage>
</organism>
<accession>A0A927H6J6</accession>
<evidence type="ECO:0000313" key="3">
    <source>
        <dbReference type="Proteomes" id="UP000632125"/>
    </source>
</evidence>
<evidence type="ECO:0000313" key="2">
    <source>
        <dbReference type="EMBL" id="MBD2870631.1"/>
    </source>
</evidence>
<dbReference type="Proteomes" id="UP000632125">
    <property type="component" value="Unassembled WGS sequence"/>
</dbReference>
<comment type="caution">
    <text evidence="2">The sequence shown here is derived from an EMBL/GenBank/DDBJ whole genome shotgun (WGS) entry which is preliminary data.</text>
</comment>
<dbReference type="InterPro" id="IPR002575">
    <property type="entry name" value="Aminoglycoside_PTrfase"/>
</dbReference>
<dbReference type="Pfam" id="PF01636">
    <property type="entry name" value="APH"/>
    <property type="match status" value="1"/>
</dbReference>
<dbReference type="SUPFAM" id="SSF56112">
    <property type="entry name" value="Protein kinase-like (PK-like)"/>
    <property type="match status" value="1"/>
</dbReference>
<gene>
    <name evidence="2" type="ORF">IDH41_18780</name>
</gene>